<gene>
    <name evidence="13" type="ORF">H9945_06980</name>
</gene>
<organism evidence="13 14">
    <name type="scientific">Candidatus Gemmiger avicola</name>
    <dbReference type="NCBI Taxonomy" id="2838605"/>
    <lineage>
        <taxon>Bacteria</taxon>
        <taxon>Bacillati</taxon>
        <taxon>Bacillota</taxon>
        <taxon>Clostridia</taxon>
        <taxon>Eubacteriales</taxon>
        <taxon>Gemmiger</taxon>
    </lineage>
</organism>
<evidence type="ECO:0000256" key="6">
    <source>
        <dbReference type="ARBA" id="ARBA00022764"/>
    </source>
</evidence>
<evidence type="ECO:0000256" key="3">
    <source>
        <dbReference type="ARBA" id="ARBA00022597"/>
    </source>
</evidence>
<accession>A0A9D2M6C3</accession>
<evidence type="ECO:0000256" key="10">
    <source>
        <dbReference type="SAM" id="MobiDB-lite"/>
    </source>
</evidence>
<keyword evidence="5 11" id="KW-0732">Signal</keyword>
<dbReference type="PROSITE" id="PS51257">
    <property type="entry name" value="PROKAR_LIPOPROTEIN"/>
    <property type="match status" value="1"/>
</dbReference>
<protein>
    <recommendedName>
        <fullName evidence="9">D-galactose/methyl-galactoside binding periplasmic protein MglB</fullName>
    </recommendedName>
</protein>
<feature type="region of interest" description="Disordered" evidence="10">
    <location>
        <begin position="21"/>
        <end position="55"/>
    </location>
</feature>
<feature type="signal peptide" evidence="11">
    <location>
        <begin position="1"/>
        <end position="18"/>
    </location>
</feature>
<dbReference type="SUPFAM" id="SSF53822">
    <property type="entry name" value="Periplasmic binding protein-like I"/>
    <property type="match status" value="1"/>
</dbReference>
<proteinExistence type="predicted"/>
<keyword evidence="3" id="KW-0762">Sugar transport</keyword>
<comment type="subcellular location">
    <subcellularLocation>
        <location evidence="1">Cell envelope</location>
    </subcellularLocation>
</comment>
<dbReference type="AlphaFoldDB" id="A0A9D2M6C3"/>
<evidence type="ECO:0000313" key="13">
    <source>
        <dbReference type="EMBL" id="HJB42225.1"/>
    </source>
</evidence>
<keyword evidence="7" id="KW-0106">Calcium</keyword>
<evidence type="ECO:0000256" key="11">
    <source>
        <dbReference type="SAM" id="SignalP"/>
    </source>
</evidence>
<keyword evidence="2" id="KW-0813">Transport</keyword>
<dbReference type="InterPro" id="IPR025997">
    <property type="entry name" value="SBP_2_dom"/>
</dbReference>
<evidence type="ECO:0000256" key="5">
    <source>
        <dbReference type="ARBA" id="ARBA00022729"/>
    </source>
</evidence>
<dbReference type="GO" id="GO:0046872">
    <property type="term" value="F:metal ion binding"/>
    <property type="evidence" value="ECO:0007669"/>
    <property type="project" value="UniProtKB-KW"/>
</dbReference>
<comment type="subunit">
    <text evidence="8">The ABC transporter complex is composed of one ATP-binding protein (MglA), two transmembrane proteins (MglC) and a solute-binding protein (MglB).</text>
</comment>
<evidence type="ECO:0000313" key="14">
    <source>
        <dbReference type="Proteomes" id="UP000886803"/>
    </source>
</evidence>
<dbReference type="Gene3D" id="3.40.50.2300">
    <property type="match status" value="2"/>
</dbReference>
<sequence>MKKLLALTVAAAMTLSLAACGGNGSSTSEASSEAASSEATTSEAATSEGTEADAAGSSDFDATVLYYTYADTYISSVRTALDAELEAAGITYQDYDSNNAQNTQNEYIDTAISNGTDLLIVNMVTSGSSDTANSICDKAEAAGIPVIFFNRAVEEDTNVGAVLGARQNIAFVGTDAPEAGHMQGAMIGNYLIENYDAVDLNGDGQISYAMFMGDASNVEAIYRTQYSVEDANAILTENGYPELVYFDSSNESKYQLDMTGAWSAQAAMEYMQTNLSQYSTANNNMIELIICNNDNMAEGCITALQAAGYNNGEGTTTIPVFGVDATDSAQQLIAAGTMTGTIKQDAEGMAKCIAQLAQNVANGEDLLANTDSYTKDTANNLNNKIFIPYQEYTG</sequence>
<keyword evidence="4" id="KW-0479">Metal-binding</keyword>
<name>A0A9D2M6C3_9FIRM</name>
<dbReference type="Pfam" id="PF13407">
    <property type="entry name" value="Peripla_BP_4"/>
    <property type="match status" value="1"/>
</dbReference>
<evidence type="ECO:0000256" key="2">
    <source>
        <dbReference type="ARBA" id="ARBA00022448"/>
    </source>
</evidence>
<feature type="chain" id="PRO_5039731201" description="D-galactose/methyl-galactoside binding periplasmic protein MglB" evidence="11">
    <location>
        <begin position="19"/>
        <end position="394"/>
    </location>
</feature>
<evidence type="ECO:0000256" key="7">
    <source>
        <dbReference type="ARBA" id="ARBA00022837"/>
    </source>
</evidence>
<dbReference type="InterPro" id="IPR028082">
    <property type="entry name" value="Peripla_BP_I"/>
</dbReference>
<dbReference type="InterPro" id="IPR050555">
    <property type="entry name" value="Bact_Solute-Bind_Prot2"/>
</dbReference>
<dbReference type="InterPro" id="IPR044085">
    <property type="entry name" value="MglB-like_PBP1"/>
</dbReference>
<dbReference type="Proteomes" id="UP000886803">
    <property type="component" value="Unassembled WGS sequence"/>
</dbReference>
<dbReference type="CDD" id="cd01539">
    <property type="entry name" value="PBP1_GGBP"/>
    <property type="match status" value="1"/>
</dbReference>
<evidence type="ECO:0000256" key="4">
    <source>
        <dbReference type="ARBA" id="ARBA00022723"/>
    </source>
</evidence>
<evidence type="ECO:0000256" key="8">
    <source>
        <dbReference type="ARBA" id="ARBA00034323"/>
    </source>
</evidence>
<dbReference type="GO" id="GO:0030288">
    <property type="term" value="C:outer membrane-bounded periplasmic space"/>
    <property type="evidence" value="ECO:0007669"/>
    <property type="project" value="TreeGrafter"/>
</dbReference>
<dbReference type="GO" id="GO:0030246">
    <property type="term" value="F:carbohydrate binding"/>
    <property type="evidence" value="ECO:0007669"/>
    <property type="project" value="InterPro"/>
</dbReference>
<feature type="domain" description="Periplasmic binding protein" evidence="12">
    <location>
        <begin position="64"/>
        <end position="364"/>
    </location>
</feature>
<dbReference type="PANTHER" id="PTHR30036">
    <property type="entry name" value="D-XYLOSE-BINDING PERIPLASMIC PROTEIN"/>
    <property type="match status" value="1"/>
</dbReference>
<dbReference type="PANTHER" id="PTHR30036:SF2">
    <property type="entry name" value="D-GALACTOSE_METHYL-GALACTOSIDE BINDING PERIPLASMIC PROTEIN MGLB"/>
    <property type="match status" value="1"/>
</dbReference>
<reference evidence="13" key="2">
    <citation type="submission" date="2021-04" db="EMBL/GenBank/DDBJ databases">
        <authorList>
            <person name="Gilroy R."/>
        </authorList>
    </citation>
    <scope>NUCLEOTIDE SEQUENCE</scope>
    <source>
        <strain evidence="13">ChiBcec8-13705</strain>
    </source>
</reference>
<comment type="caution">
    <text evidence="13">The sequence shown here is derived from an EMBL/GenBank/DDBJ whole genome shotgun (WGS) entry which is preliminary data.</text>
</comment>
<evidence type="ECO:0000256" key="9">
    <source>
        <dbReference type="ARBA" id="ARBA00034344"/>
    </source>
</evidence>
<keyword evidence="6" id="KW-0574">Periplasm</keyword>
<evidence type="ECO:0000259" key="12">
    <source>
        <dbReference type="Pfam" id="PF13407"/>
    </source>
</evidence>
<dbReference type="EMBL" id="DWYG01000117">
    <property type="protein sequence ID" value="HJB42225.1"/>
    <property type="molecule type" value="Genomic_DNA"/>
</dbReference>
<reference evidence="13" key="1">
    <citation type="journal article" date="2021" name="PeerJ">
        <title>Extensive microbial diversity within the chicken gut microbiome revealed by metagenomics and culture.</title>
        <authorList>
            <person name="Gilroy R."/>
            <person name="Ravi A."/>
            <person name="Getino M."/>
            <person name="Pursley I."/>
            <person name="Horton D.L."/>
            <person name="Alikhan N.F."/>
            <person name="Baker D."/>
            <person name="Gharbi K."/>
            <person name="Hall N."/>
            <person name="Watson M."/>
            <person name="Adriaenssens E.M."/>
            <person name="Foster-Nyarko E."/>
            <person name="Jarju S."/>
            <person name="Secka A."/>
            <person name="Antonio M."/>
            <person name="Oren A."/>
            <person name="Chaudhuri R.R."/>
            <person name="La Ragione R."/>
            <person name="Hildebrand F."/>
            <person name="Pallen M.J."/>
        </authorList>
    </citation>
    <scope>NUCLEOTIDE SEQUENCE</scope>
    <source>
        <strain evidence="13">ChiBcec8-13705</strain>
    </source>
</reference>
<evidence type="ECO:0000256" key="1">
    <source>
        <dbReference type="ARBA" id="ARBA00004196"/>
    </source>
</evidence>